<dbReference type="Proteomes" id="UP000058599">
    <property type="component" value="Chromosome"/>
</dbReference>
<accession>A0AA86GMF7</accession>
<organism evidence="1 2">
    <name type="scientific">Sphingopyxis granuli</name>
    <dbReference type="NCBI Taxonomy" id="267128"/>
    <lineage>
        <taxon>Bacteria</taxon>
        <taxon>Pseudomonadati</taxon>
        <taxon>Pseudomonadota</taxon>
        <taxon>Alphaproteobacteria</taxon>
        <taxon>Sphingomonadales</taxon>
        <taxon>Sphingomonadaceae</taxon>
        <taxon>Sphingopyxis</taxon>
    </lineage>
</organism>
<dbReference type="EMBL" id="CP012199">
    <property type="protein sequence ID" value="AMG75538.1"/>
    <property type="molecule type" value="Genomic_DNA"/>
</dbReference>
<dbReference type="AlphaFoldDB" id="A0AA86GMF7"/>
<sequence length="204" mass="23356">MGEAKLRREAMRKRLFEQVEGWTFPPSPWEKALFEEVVALPAFRARRMPAEDLAWMRMPANHCHANARWYEANDWTGQSRAVVGWWVQGSDLVLHSLLTNGHEYMCITPSSLEETEIIFIPDPQIEWIEGDGQLSAKRNGQLIGLGIRRYPALTIAMHEIMRSRLERGMDPHSASEFSPDELEHLMREHLSSEEFAAIGRSGSA</sequence>
<evidence type="ECO:0000313" key="1">
    <source>
        <dbReference type="EMBL" id="AMG75538.1"/>
    </source>
</evidence>
<proteinExistence type="predicted"/>
<keyword evidence="2" id="KW-1185">Reference proteome</keyword>
<protein>
    <submittedName>
        <fullName evidence="1">Uncharacterized protein</fullName>
    </submittedName>
</protein>
<gene>
    <name evidence="1" type="ORF">SGRAN_3195</name>
</gene>
<name>A0AA86GMF7_9SPHN</name>
<dbReference type="KEGG" id="sgi:SGRAN_3195"/>
<evidence type="ECO:0000313" key="2">
    <source>
        <dbReference type="Proteomes" id="UP000058599"/>
    </source>
</evidence>
<reference evidence="1 2" key="1">
    <citation type="journal article" date="2016" name="BMC Genomics">
        <title>Genomic analysis of the nitrate-respiring Sphingopyxis granuli (formerly Sphingomonas macrogoltabida) strain TFA.</title>
        <authorList>
            <person name="Garcia-Romero I."/>
            <person name="Perez-Pulido A.J."/>
            <person name="Gonzalez-Flores Y.E."/>
            <person name="Reyes-Ramirez F."/>
            <person name="Santero E."/>
            <person name="Floriano B."/>
        </authorList>
    </citation>
    <scope>NUCLEOTIDE SEQUENCE [LARGE SCALE GENOMIC DNA]</scope>
    <source>
        <strain evidence="1 2">TFA</strain>
    </source>
</reference>